<accession>A0A2H3K6B1</accession>
<dbReference type="OrthoDB" id="3017409at2759"/>
<evidence type="ECO:0000313" key="3">
    <source>
        <dbReference type="Proteomes" id="UP000218811"/>
    </source>
</evidence>
<dbReference type="AlphaFoldDB" id="A0A2H3K6B1"/>
<feature type="compositionally biased region" description="Polar residues" evidence="1">
    <location>
        <begin position="321"/>
        <end position="334"/>
    </location>
</feature>
<gene>
    <name evidence="2" type="ORF">WOLCODRAFT_154644</name>
</gene>
<sequence>MDAAITPPLRVQLARVQGISPSAAMGRMHDFLAKYESRRAVASHGGDSAISAQLQKLTEALSEERAIRKKLGGTKEMSPLLALRMYGSENDVMQTRFGSFPPIDNASGDVPPAGTTHSSNDAVQRDGEAEQMHGDWAVATTSPTLANAPTPSVQETDAFEPFAFTCTSSEVVDDAYYSDIPERQPEDSAEEEFGGEQDYCGYSQASVDSYSSLFDGPEDAGDFDAGDGGVDGGDAHTEQGDATPKCAPVADIGHVPGISIGETKSNYLRRDDSFDKSFQPLWIYTTNILENIAELSPIPPSDASGSAEGYKKEASPVLVGSQGSDCSYTFNDAASQHCGDEGESQGSFKTFTSESPQQEW</sequence>
<proteinExistence type="predicted"/>
<name>A0A2H3K6B1_WOLCO</name>
<dbReference type="EMBL" id="KB468157">
    <property type="protein sequence ID" value="PCH44604.1"/>
    <property type="molecule type" value="Genomic_DNA"/>
</dbReference>
<feature type="region of interest" description="Disordered" evidence="1">
    <location>
        <begin position="298"/>
        <end position="360"/>
    </location>
</feature>
<organism evidence="2 3">
    <name type="scientific">Wolfiporia cocos (strain MD-104)</name>
    <name type="common">Brown rot fungus</name>
    <dbReference type="NCBI Taxonomy" id="742152"/>
    <lineage>
        <taxon>Eukaryota</taxon>
        <taxon>Fungi</taxon>
        <taxon>Dikarya</taxon>
        <taxon>Basidiomycota</taxon>
        <taxon>Agaricomycotina</taxon>
        <taxon>Agaricomycetes</taxon>
        <taxon>Polyporales</taxon>
        <taxon>Phaeolaceae</taxon>
        <taxon>Wolfiporia</taxon>
    </lineage>
</organism>
<protein>
    <submittedName>
        <fullName evidence="2">Uncharacterized protein</fullName>
    </submittedName>
</protein>
<feature type="compositionally biased region" description="Polar residues" evidence="1">
    <location>
        <begin position="344"/>
        <end position="360"/>
    </location>
</feature>
<evidence type="ECO:0000313" key="2">
    <source>
        <dbReference type="EMBL" id="PCH44604.1"/>
    </source>
</evidence>
<dbReference type="Proteomes" id="UP000218811">
    <property type="component" value="Unassembled WGS sequence"/>
</dbReference>
<feature type="region of interest" description="Disordered" evidence="1">
    <location>
        <begin position="211"/>
        <end position="251"/>
    </location>
</feature>
<evidence type="ECO:0000256" key="1">
    <source>
        <dbReference type="SAM" id="MobiDB-lite"/>
    </source>
</evidence>
<feature type="compositionally biased region" description="Acidic residues" evidence="1">
    <location>
        <begin position="216"/>
        <end position="225"/>
    </location>
</feature>
<reference evidence="2 3" key="1">
    <citation type="journal article" date="2012" name="Science">
        <title>The Paleozoic origin of enzymatic lignin decomposition reconstructed from 31 fungal genomes.</title>
        <authorList>
            <person name="Floudas D."/>
            <person name="Binder M."/>
            <person name="Riley R."/>
            <person name="Barry K."/>
            <person name="Blanchette R.A."/>
            <person name="Henrissat B."/>
            <person name="Martinez A.T."/>
            <person name="Otillar R."/>
            <person name="Spatafora J.W."/>
            <person name="Yadav J.S."/>
            <person name="Aerts A."/>
            <person name="Benoit I."/>
            <person name="Boyd A."/>
            <person name="Carlson A."/>
            <person name="Copeland A."/>
            <person name="Coutinho P.M."/>
            <person name="de Vries R.P."/>
            <person name="Ferreira P."/>
            <person name="Findley K."/>
            <person name="Foster B."/>
            <person name="Gaskell J."/>
            <person name="Glotzer D."/>
            <person name="Gorecki P."/>
            <person name="Heitman J."/>
            <person name="Hesse C."/>
            <person name="Hori C."/>
            <person name="Igarashi K."/>
            <person name="Jurgens J.A."/>
            <person name="Kallen N."/>
            <person name="Kersten P."/>
            <person name="Kohler A."/>
            <person name="Kuees U."/>
            <person name="Kumar T.K.A."/>
            <person name="Kuo A."/>
            <person name="LaButti K."/>
            <person name="Larrondo L.F."/>
            <person name="Lindquist E."/>
            <person name="Ling A."/>
            <person name="Lombard V."/>
            <person name="Lucas S."/>
            <person name="Lundell T."/>
            <person name="Martin R."/>
            <person name="McLaughlin D.J."/>
            <person name="Morgenstern I."/>
            <person name="Morin E."/>
            <person name="Murat C."/>
            <person name="Nagy L.G."/>
            <person name="Nolan M."/>
            <person name="Ohm R.A."/>
            <person name="Patyshakuliyeva A."/>
            <person name="Rokas A."/>
            <person name="Ruiz-Duenas F.J."/>
            <person name="Sabat G."/>
            <person name="Salamov A."/>
            <person name="Samejima M."/>
            <person name="Schmutz J."/>
            <person name="Slot J.C."/>
            <person name="St John F."/>
            <person name="Stenlid J."/>
            <person name="Sun H."/>
            <person name="Sun S."/>
            <person name="Syed K."/>
            <person name="Tsang A."/>
            <person name="Wiebenga A."/>
            <person name="Young D."/>
            <person name="Pisabarro A."/>
            <person name="Eastwood D.C."/>
            <person name="Martin F."/>
            <person name="Cullen D."/>
            <person name="Grigoriev I.V."/>
            <person name="Hibbett D.S."/>
        </authorList>
    </citation>
    <scope>NUCLEOTIDE SEQUENCE [LARGE SCALE GENOMIC DNA]</scope>
    <source>
        <strain evidence="2 3">MD-104</strain>
    </source>
</reference>
<keyword evidence="3" id="KW-1185">Reference proteome</keyword>